<dbReference type="EMBL" id="OX365925">
    <property type="protein sequence ID" value="CAI4050542.1"/>
    <property type="molecule type" value="Genomic_DNA"/>
</dbReference>
<feature type="compositionally biased region" description="Polar residues" evidence="12">
    <location>
        <begin position="353"/>
        <end position="370"/>
    </location>
</feature>
<evidence type="ECO:0000259" key="13">
    <source>
        <dbReference type="PROSITE" id="PS50157"/>
    </source>
</evidence>
<name>A0AA35J7V7_SACUV</name>
<dbReference type="GO" id="GO:0071277">
    <property type="term" value="P:cellular response to calcium ion"/>
    <property type="evidence" value="ECO:0007669"/>
    <property type="project" value="UniProtKB-ARBA"/>
</dbReference>
<evidence type="ECO:0000256" key="6">
    <source>
        <dbReference type="ARBA" id="ARBA00022771"/>
    </source>
</evidence>
<proteinExistence type="predicted"/>
<keyword evidence="4" id="KW-0479">Metal-binding</keyword>
<evidence type="ECO:0000256" key="8">
    <source>
        <dbReference type="ARBA" id="ARBA00023015"/>
    </source>
</evidence>
<evidence type="ECO:0000256" key="12">
    <source>
        <dbReference type="SAM" id="MobiDB-lite"/>
    </source>
</evidence>
<keyword evidence="6 11" id="KW-0863">Zinc-finger</keyword>
<evidence type="ECO:0000256" key="4">
    <source>
        <dbReference type="ARBA" id="ARBA00022723"/>
    </source>
</evidence>
<keyword evidence="3" id="KW-0963">Cytoplasm</keyword>
<feature type="compositionally biased region" description="Low complexity" evidence="12">
    <location>
        <begin position="115"/>
        <end position="133"/>
    </location>
</feature>
<dbReference type="SMART" id="SM00355">
    <property type="entry name" value="ZnF_C2H2"/>
    <property type="match status" value="2"/>
</dbReference>
<evidence type="ECO:0000256" key="3">
    <source>
        <dbReference type="ARBA" id="ARBA00022490"/>
    </source>
</evidence>
<gene>
    <name evidence="14" type="primary">SUVC14G2910</name>
    <name evidence="14" type="ORF">SUVC_14G2910</name>
</gene>
<feature type="compositionally biased region" description="Polar residues" evidence="12">
    <location>
        <begin position="22"/>
        <end position="42"/>
    </location>
</feature>
<feature type="region of interest" description="Disordered" evidence="12">
    <location>
        <begin position="1"/>
        <end position="42"/>
    </location>
</feature>
<feature type="compositionally biased region" description="Polar residues" evidence="12">
    <location>
        <begin position="1"/>
        <end position="15"/>
    </location>
</feature>
<dbReference type="Pfam" id="PF00096">
    <property type="entry name" value="zf-C2H2"/>
    <property type="match status" value="2"/>
</dbReference>
<protein>
    <recommendedName>
        <fullName evidence="13">C2H2-type domain-containing protein</fullName>
    </recommendedName>
</protein>
<dbReference type="Gene3D" id="3.30.160.60">
    <property type="entry name" value="Classic Zinc Finger"/>
    <property type="match status" value="3"/>
</dbReference>
<evidence type="ECO:0000256" key="2">
    <source>
        <dbReference type="ARBA" id="ARBA00004496"/>
    </source>
</evidence>
<dbReference type="Proteomes" id="UP001162090">
    <property type="component" value="Chromosome 14"/>
</dbReference>
<dbReference type="InterPro" id="IPR036236">
    <property type="entry name" value="Znf_C2H2_sf"/>
</dbReference>
<feature type="region of interest" description="Disordered" evidence="12">
    <location>
        <begin position="468"/>
        <end position="492"/>
    </location>
</feature>
<feature type="compositionally biased region" description="Basic and acidic residues" evidence="12">
    <location>
        <begin position="423"/>
        <end position="433"/>
    </location>
</feature>
<keyword evidence="10" id="KW-0539">Nucleus</keyword>
<feature type="region of interest" description="Disordered" evidence="12">
    <location>
        <begin position="393"/>
        <end position="433"/>
    </location>
</feature>
<dbReference type="PANTHER" id="PTHR24388">
    <property type="entry name" value="ZINC FINGER PROTEIN"/>
    <property type="match status" value="1"/>
</dbReference>
<dbReference type="GO" id="GO:0033554">
    <property type="term" value="P:cellular response to stress"/>
    <property type="evidence" value="ECO:0007669"/>
    <property type="project" value="UniProtKB-ARBA"/>
</dbReference>
<feature type="region of interest" description="Disordered" evidence="12">
    <location>
        <begin position="114"/>
        <end position="139"/>
    </location>
</feature>
<feature type="region of interest" description="Disordered" evidence="12">
    <location>
        <begin position="160"/>
        <end position="199"/>
    </location>
</feature>
<dbReference type="SUPFAM" id="SSF57667">
    <property type="entry name" value="beta-beta-alpha zinc fingers"/>
    <property type="match status" value="1"/>
</dbReference>
<feature type="compositionally biased region" description="Polar residues" evidence="12">
    <location>
        <begin position="179"/>
        <end position="194"/>
    </location>
</feature>
<keyword evidence="5" id="KW-0677">Repeat</keyword>
<evidence type="ECO:0000313" key="15">
    <source>
        <dbReference type="Proteomes" id="UP001162090"/>
    </source>
</evidence>
<keyword evidence="7" id="KW-0862">Zinc</keyword>
<evidence type="ECO:0000313" key="14">
    <source>
        <dbReference type="EMBL" id="CAI4050542.1"/>
    </source>
</evidence>
<dbReference type="AlphaFoldDB" id="A0AA35J7V7"/>
<dbReference type="InterPro" id="IPR013087">
    <property type="entry name" value="Znf_C2H2_type"/>
</dbReference>
<accession>A0AA35J7V7</accession>
<sequence length="674" mass="75483">MSFSNSNMASYMTGNQEEDKNINSNNGRDNSGANRGTNISDSSEARLNAFQLSDFDLDVDMKMDFSNSSQNIARNFSSGVPEPFDTNVNALLSPSSGSYSADLNYQSLYKPDLPQQQVQQQQQQQQQQQKQKQTPTLKVEQSGAFQWDDVLTPADRQHRPSLTNQFLSPRSNHDAANRGSGNDSNYSDTESSYHTPYLYPQDMVSSPAMSHLTANNDDFDDLLSVASMNSNYLLPVNSHGYKHISNLDELDDLLSLTYSDTNLLPASNNSDFSSSNNNIATNAYNSISDNNTSKPAANQKMLLTIPTSSTPSPSTYAAPVTPIISIQEFNESHFPVKNEDDGTLQLKLRDNDNYSSSTNKNNLLHPNDNDYTNEALTDIDRSYEDIINGRKLKLKKSRRRSSQTSISNNSFSSRRSSRSRSISPDEKAKSISANREKLLEMADLLPSSENGEVDQEHLDEDNNTSYNSAALSVHNDDDDSNNNLPTNQAELKPDIVDVKSELDDTSNNLGVLLDIDDLNQFESKVNLKNDDNDENNDNSPFPSKKNDDLERLDNLTNNRKNPANFACDVCGKKFTRPYNLKSHLRTHTNERPFICSICGKAFARQHDRKRHEDLHTGKKRYVCGGKLKDGKPWGCSKKFARSDALGRHFKTESGRRCITPLYEEARQEKSGQDT</sequence>
<feature type="domain" description="C2H2-type" evidence="13">
    <location>
        <begin position="593"/>
        <end position="620"/>
    </location>
</feature>
<organism evidence="14 15">
    <name type="scientific">Saccharomyces uvarum</name>
    <name type="common">Yeast</name>
    <name type="synonym">Saccharomyces bayanus var. uvarum</name>
    <dbReference type="NCBI Taxonomy" id="230603"/>
    <lineage>
        <taxon>Eukaryota</taxon>
        <taxon>Fungi</taxon>
        <taxon>Dikarya</taxon>
        <taxon>Ascomycota</taxon>
        <taxon>Saccharomycotina</taxon>
        <taxon>Saccharomycetes</taxon>
        <taxon>Saccharomycetales</taxon>
        <taxon>Saccharomycetaceae</taxon>
        <taxon>Saccharomyces</taxon>
    </lineage>
</organism>
<evidence type="ECO:0000256" key="1">
    <source>
        <dbReference type="ARBA" id="ARBA00004123"/>
    </source>
</evidence>
<dbReference type="PROSITE" id="PS00028">
    <property type="entry name" value="ZINC_FINGER_C2H2_1"/>
    <property type="match status" value="2"/>
</dbReference>
<dbReference type="GO" id="GO:0045944">
    <property type="term" value="P:positive regulation of transcription by RNA polymerase II"/>
    <property type="evidence" value="ECO:0007669"/>
    <property type="project" value="UniProtKB-ARBA"/>
</dbReference>
<dbReference type="PROSITE" id="PS50157">
    <property type="entry name" value="ZINC_FINGER_C2H2_2"/>
    <property type="match status" value="2"/>
</dbReference>
<dbReference type="GO" id="GO:0000978">
    <property type="term" value="F:RNA polymerase II cis-regulatory region sequence-specific DNA binding"/>
    <property type="evidence" value="ECO:0007669"/>
    <property type="project" value="TreeGrafter"/>
</dbReference>
<dbReference type="GO" id="GO:0071467">
    <property type="term" value="P:cellular response to pH"/>
    <property type="evidence" value="ECO:0007669"/>
    <property type="project" value="UniProtKB-ARBA"/>
</dbReference>
<dbReference type="FunFam" id="3.30.160.60:FF:000239">
    <property type="entry name" value="C2H2 type zinc finger protein"/>
    <property type="match status" value="1"/>
</dbReference>
<keyword evidence="8" id="KW-0805">Transcription regulation</keyword>
<evidence type="ECO:0000256" key="9">
    <source>
        <dbReference type="ARBA" id="ARBA00023163"/>
    </source>
</evidence>
<keyword evidence="9" id="KW-0804">Transcription</keyword>
<dbReference type="GO" id="GO:0008270">
    <property type="term" value="F:zinc ion binding"/>
    <property type="evidence" value="ECO:0007669"/>
    <property type="project" value="UniProtKB-KW"/>
</dbReference>
<feature type="compositionally biased region" description="Basic and acidic residues" evidence="12">
    <location>
        <begin position="544"/>
        <end position="553"/>
    </location>
</feature>
<evidence type="ECO:0000256" key="7">
    <source>
        <dbReference type="ARBA" id="ARBA00022833"/>
    </source>
</evidence>
<evidence type="ECO:0000256" key="11">
    <source>
        <dbReference type="PROSITE-ProRule" id="PRU00042"/>
    </source>
</evidence>
<comment type="subcellular location">
    <subcellularLocation>
        <location evidence="2">Cytoplasm</location>
    </subcellularLocation>
    <subcellularLocation>
        <location evidence="1">Nucleus</location>
    </subcellularLocation>
</comment>
<dbReference type="PANTHER" id="PTHR24388:SF54">
    <property type="entry name" value="PROTEIN ESCARGOT"/>
    <property type="match status" value="1"/>
</dbReference>
<dbReference type="GO" id="GO:0000981">
    <property type="term" value="F:DNA-binding transcription factor activity, RNA polymerase II-specific"/>
    <property type="evidence" value="ECO:0007669"/>
    <property type="project" value="TreeGrafter"/>
</dbReference>
<evidence type="ECO:0000256" key="10">
    <source>
        <dbReference type="ARBA" id="ARBA00023242"/>
    </source>
</evidence>
<feature type="compositionally biased region" description="Low complexity" evidence="12">
    <location>
        <begin position="402"/>
        <end position="422"/>
    </location>
</feature>
<dbReference type="InterPro" id="IPR050527">
    <property type="entry name" value="Snail/Krueppel_Znf"/>
</dbReference>
<dbReference type="FunFam" id="3.30.160.60:FF:002218">
    <property type="entry name" value="Transcriptional regulator CRZ1"/>
    <property type="match status" value="1"/>
</dbReference>
<evidence type="ECO:0000256" key="5">
    <source>
        <dbReference type="ARBA" id="ARBA00022737"/>
    </source>
</evidence>
<feature type="region of interest" description="Disordered" evidence="12">
    <location>
        <begin position="526"/>
        <end position="557"/>
    </location>
</feature>
<dbReference type="GO" id="GO:0005737">
    <property type="term" value="C:cytoplasm"/>
    <property type="evidence" value="ECO:0007669"/>
    <property type="project" value="UniProtKB-SubCell"/>
</dbReference>
<feature type="compositionally biased region" description="Polar residues" evidence="12">
    <location>
        <begin position="160"/>
        <end position="170"/>
    </location>
</feature>
<reference evidence="14" key="1">
    <citation type="submission" date="2022-10" db="EMBL/GenBank/DDBJ databases">
        <authorList>
            <person name="Byrne P K."/>
        </authorList>
    </citation>
    <scope>NUCLEOTIDE SEQUENCE</scope>
    <source>
        <strain evidence="14">CBS7001</strain>
    </source>
</reference>
<feature type="domain" description="C2H2-type" evidence="13">
    <location>
        <begin position="565"/>
        <end position="592"/>
    </location>
</feature>
<dbReference type="GO" id="GO:0005634">
    <property type="term" value="C:nucleus"/>
    <property type="evidence" value="ECO:0007669"/>
    <property type="project" value="UniProtKB-SubCell"/>
</dbReference>
<dbReference type="FunFam" id="3.30.160.60:FF:000181">
    <property type="entry name" value="C2H2 type zinc finger protein"/>
    <property type="match status" value="1"/>
</dbReference>
<feature type="region of interest" description="Disordered" evidence="12">
    <location>
        <begin position="349"/>
        <end position="370"/>
    </location>
</feature>